<name>A0A1G6NGD4_9FIRM</name>
<protein>
    <submittedName>
        <fullName evidence="2">Uncharacterized protein</fullName>
    </submittedName>
</protein>
<keyword evidence="1" id="KW-0175">Coiled coil</keyword>
<dbReference type="EMBL" id="SOAA01000008">
    <property type="protein sequence ID" value="TDS32262.1"/>
    <property type="molecule type" value="Genomic_DNA"/>
</dbReference>
<dbReference type="Proteomes" id="UP000295758">
    <property type="component" value="Unassembled WGS sequence"/>
</dbReference>
<accession>A0A1G6NGD4</accession>
<reference evidence="3 4" key="2">
    <citation type="submission" date="2019-03" db="EMBL/GenBank/DDBJ databases">
        <title>Deep subsurface shale carbon reservoir microbial communities from Ohio and West Virginia, USA.</title>
        <authorList>
            <person name="Wrighton K."/>
        </authorList>
    </citation>
    <scope>NUCLEOTIDE SEQUENCE [LARGE SCALE GENOMIC DNA]</scope>
    <source>
        <strain evidence="3 4">UTICA-S4D12</strain>
    </source>
</reference>
<feature type="coiled-coil region" evidence="1">
    <location>
        <begin position="9"/>
        <end position="36"/>
    </location>
</feature>
<organism evidence="2 5">
    <name type="scientific">Halanaerobium congolense</name>
    <dbReference type="NCBI Taxonomy" id="54121"/>
    <lineage>
        <taxon>Bacteria</taxon>
        <taxon>Bacillati</taxon>
        <taxon>Bacillota</taxon>
        <taxon>Clostridia</taxon>
        <taxon>Halanaerobiales</taxon>
        <taxon>Halanaerobiaceae</taxon>
        <taxon>Halanaerobium</taxon>
    </lineage>
</organism>
<evidence type="ECO:0000313" key="2">
    <source>
        <dbReference type="EMBL" id="SDC66903.1"/>
    </source>
</evidence>
<reference evidence="2 5" key="1">
    <citation type="submission" date="2016-10" db="EMBL/GenBank/DDBJ databases">
        <authorList>
            <person name="Varghese N."/>
            <person name="Submissions S."/>
        </authorList>
    </citation>
    <scope>NUCLEOTIDE SEQUENCE [LARGE SCALE GENOMIC DNA]</scope>
    <source>
        <strain evidence="2 5">WG10</strain>
    </source>
</reference>
<dbReference type="EMBL" id="FMYT01000011">
    <property type="protein sequence ID" value="SDC66903.1"/>
    <property type="molecule type" value="Genomic_DNA"/>
</dbReference>
<dbReference type="Proteomes" id="UP000324896">
    <property type="component" value="Unassembled WGS sequence"/>
</dbReference>
<evidence type="ECO:0000313" key="4">
    <source>
        <dbReference type="Proteomes" id="UP000295758"/>
    </source>
</evidence>
<gene>
    <name evidence="3" type="ORF">BY453_10855</name>
    <name evidence="2" type="ORF">SAMN04488597_11170</name>
</gene>
<evidence type="ECO:0000313" key="5">
    <source>
        <dbReference type="Proteomes" id="UP000324896"/>
    </source>
</evidence>
<evidence type="ECO:0000256" key="1">
    <source>
        <dbReference type="SAM" id="Coils"/>
    </source>
</evidence>
<evidence type="ECO:0000313" key="3">
    <source>
        <dbReference type="EMBL" id="TDS32262.1"/>
    </source>
</evidence>
<sequence length="48" mass="5583">MNNYSVEIIHLVKEDLKKLRHQKEAAVNQIISLEKEPMNKMSFGQSVI</sequence>
<dbReference type="AlphaFoldDB" id="A0A1G6NGD4"/>
<proteinExistence type="predicted"/>
<dbReference type="RefSeq" id="WP_166635481.1">
    <property type="nucleotide sequence ID" value="NZ_FMYT01000011.1"/>
</dbReference>